<proteinExistence type="predicted"/>
<feature type="transmembrane region" description="Helical" evidence="2">
    <location>
        <begin position="198"/>
        <end position="217"/>
    </location>
</feature>
<sequence>MLKDMPKKSLEAQTQPETGSGERVLGTWQAAGLSVAVIVSAAQYGLGALLGAAVMVPVIYALARLRRYAPHARNTAELVGATLGPKAGTAAGTVQLLAYVVLTAKFATALGSLLLLQFSSGEDPAENFSWLPVAAAGTAVVVGAIVCWASTRVIASLVAPLVIAGLLISVYLAVAVTARVAAGSDPVVIGTAATQGRLSGQLVGFGLGMVGVELITVRSARVARPGRSMSLAVAVVAAAALVLWVGDHQGVVGPWRWSAKLLGEAVPEFYAEAGRTWMTITGVAVGVAAALASGWAVVRVAADLAVTRQARPNTIARVVLMALVAVTAAVLSAHGARWIGLVILGAAPLLLMALYVFVTEANSRVPGDSVVAWWVRLVMPAVAAVAVVKPLVDSEFAAVEVATVAAAAIGVGAAGAAAALLARPRDRTAKSE</sequence>
<dbReference type="AlphaFoldDB" id="A0A024K5K9"/>
<feature type="transmembrane region" description="Helical" evidence="2">
    <location>
        <begin position="130"/>
        <end position="150"/>
    </location>
</feature>
<feature type="transmembrane region" description="Helical" evidence="2">
    <location>
        <begin position="229"/>
        <end position="246"/>
    </location>
</feature>
<dbReference type="EMBL" id="HG964447">
    <property type="protein sequence ID" value="CDO91340.1"/>
    <property type="molecule type" value="Genomic_DNA"/>
</dbReference>
<dbReference type="STRING" id="47839.BN973_05747"/>
<dbReference type="HOGENOM" id="CLU_052805_0_0_11"/>
<feature type="transmembrane region" description="Helical" evidence="2">
    <location>
        <begin position="277"/>
        <end position="302"/>
    </location>
</feature>
<dbReference type="Proteomes" id="UP000028880">
    <property type="component" value="Unassembled WGS sequence"/>
</dbReference>
<keyword evidence="2" id="KW-0812">Transmembrane</keyword>
<organism evidence="3">
    <name type="scientific">Mycobacterium triplex</name>
    <dbReference type="NCBI Taxonomy" id="47839"/>
    <lineage>
        <taxon>Bacteria</taxon>
        <taxon>Bacillati</taxon>
        <taxon>Actinomycetota</taxon>
        <taxon>Actinomycetes</taxon>
        <taxon>Mycobacteriales</taxon>
        <taxon>Mycobacteriaceae</taxon>
        <taxon>Mycobacterium</taxon>
        <taxon>Mycobacterium simiae complex</taxon>
    </lineage>
</organism>
<feature type="transmembrane region" description="Helical" evidence="2">
    <location>
        <begin position="370"/>
        <end position="392"/>
    </location>
</feature>
<gene>
    <name evidence="3" type="ORF">BN973_05747</name>
</gene>
<keyword evidence="2" id="KW-1133">Transmembrane helix</keyword>
<feature type="transmembrane region" description="Helical" evidence="2">
    <location>
        <begin position="157"/>
        <end position="178"/>
    </location>
</feature>
<reference evidence="3" key="1">
    <citation type="journal article" date="2014" name="Genome Announc.">
        <title>Draft Genome Sequence of Mycobacterium triplex DSM 44626.</title>
        <authorList>
            <person name="Sassi M."/>
            <person name="Croce O."/>
            <person name="Robert C."/>
            <person name="Raoult D."/>
            <person name="Drancourt M."/>
        </authorList>
    </citation>
    <scope>NUCLEOTIDE SEQUENCE [LARGE SCALE GENOMIC DNA]</scope>
    <source>
        <strain evidence="3">DSM 44626</strain>
    </source>
</reference>
<evidence type="ECO:0000313" key="3">
    <source>
        <dbReference type="EMBL" id="CDO91340.1"/>
    </source>
</evidence>
<evidence type="ECO:0000256" key="1">
    <source>
        <dbReference type="SAM" id="MobiDB-lite"/>
    </source>
</evidence>
<feature type="transmembrane region" description="Helical" evidence="2">
    <location>
        <begin position="314"/>
        <end position="332"/>
    </location>
</feature>
<reference evidence="3" key="2">
    <citation type="submission" date="2014-04" db="EMBL/GenBank/DDBJ databases">
        <authorList>
            <person name="Urmite Genomes U."/>
        </authorList>
    </citation>
    <scope>NUCLEOTIDE SEQUENCE</scope>
    <source>
        <strain evidence="3">DSM 44626</strain>
    </source>
</reference>
<dbReference type="eggNOG" id="ENOG5031EAG">
    <property type="taxonomic scope" value="Bacteria"/>
</dbReference>
<feature type="compositionally biased region" description="Basic and acidic residues" evidence="1">
    <location>
        <begin position="1"/>
        <end position="10"/>
    </location>
</feature>
<accession>A0A024K5K9</accession>
<feature type="transmembrane region" description="Helical" evidence="2">
    <location>
        <begin position="41"/>
        <end position="63"/>
    </location>
</feature>
<feature type="transmembrane region" description="Helical" evidence="2">
    <location>
        <begin position="338"/>
        <end position="358"/>
    </location>
</feature>
<name>A0A024K5K9_9MYCO</name>
<protein>
    <submittedName>
        <fullName evidence="3">Uncharacterized protein</fullName>
    </submittedName>
</protein>
<feature type="region of interest" description="Disordered" evidence="1">
    <location>
        <begin position="1"/>
        <end position="21"/>
    </location>
</feature>
<feature type="transmembrane region" description="Helical" evidence="2">
    <location>
        <begin position="96"/>
        <end position="118"/>
    </location>
</feature>
<keyword evidence="2" id="KW-0472">Membrane</keyword>
<feature type="transmembrane region" description="Helical" evidence="2">
    <location>
        <begin position="398"/>
        <end position="422"/>
    </location>
</feature>
<evidence type="ECO:0000256" key="2">
    <source>
        <dbReference type="SAM" id="Phobius"/>
    </source>
</evidence>